<proteinExistence type="predicted"/>
<gene>
    <name evidence="1" type="ORF">GE061_002434</name>
</gene>
<name>A0A8S9X6G6_APOLU</name>
<evidence type="ECO:0000313" key="2">
    <source>
        <dbReference type="Proteomes" id="UP000466442"/>
    </source>
</evidence>
<reference evidence="1" key="1">
    <citation type="journal article" date="2021" name="Mol. Ecol. Resour.">
        <title>Apolygus lucorum genome provides insights into omnivorousness and mesophyll feeding.</title>
        <authorList>
            <person name="Liu Y."/>
            <person name="Liu H."/>
            <person name="Wang H."/>
            <person name="Huang T."/>
            <person name="Liu B."/>
            <person name="Yang B."/>
            <person name="Yin L."/>
            <person name="Li B."/>
            <person name="Zhang Y."/>
            <person name="Zhang S."/>
            <person name="Jiang F."/>
            <person name="Zhang X."/>
            <person name="Ren Y."/>
            <person name="Wang B."/>
            <person name="Wang S."/>
            <person name="Lu Y."/>
            <person name="Wu K."/>
            <person name="Fan W."/>
            <person name="Wang G."/>
        </authorList>
    </citation>
    <scope>NUCLEOTIDE SEQUENCE</scope>
    <source>
        <strain evidence="1">12Hb</strain>
    </source>
</reference>
<sequence>MISTFSPPGLLVVNKELEMEDVQVLEFEYSAYLEFLGKKKIKLQGEPSDRSVYPRSKNLLPLPCENNITLYDLVKGEPSTRSVVQVSSKWCDAHSLVNQSFCDNKRNFSVSYESGLLKRQLQKLAKSRKKASSSFFSDIKYTIDKESKKAVHIVSDVDRKSVRHYIKMFEDPNSLIWDDWLKSFSSATGHAIGDIVINIVSR</sequence>
<comment type="caution">
    <text evidence="1">The sequence shown here is derived from an EMBL/GenBank/DDBJ whole genome shotgun (WGS) entry which is preliminary data.</text>
</comment>
<accession>A0A8S9X6G6</accession>
<protein>
    <submittedName>
        <fullName evidence="1">Uncharacterized protein</fullName>
    </submittedName>
</protein>
<keyword evidence="2" id="KW-1185">Reference proteome</keyword>
<organism evidence="1 2">
    <name type="scientific">Apolygus lucorum</name>
    <name type="common">Small green plant bug</name>
    <name type="synonym">Lygocoris lucorum</name>
    <dbReference type="NCBI Taxonomy" id="248454"/>
    <lineage>
        <taxon>Eukaryota</taxon>
        <taxon>Metazoa</taxon>
        <taxon>Ecdysozoa</taxon>
        <taxon>Arthropoda</taxon>
        <taxon>Hexapoda</taxon>
        <taxon>Insecta</taxon>
        <taxon>Pterygota</taxon>
        <taxon>Neoptera</taxon>
        <taxon>Paraneoptera</taxon>
        <taxon>Hemiptera</taxon>
        <taxon>Heteroptera</taxon>
        <taxon>Panheteroptera</taxon>
        <taxon>Cimicomorpha</taxon>
        <taxon>Miridae</taxon>
        <taxon>Mirini</taxon>
        <taxon>Apolygus</taxon>
    </lineage>
</organism>
<dbReference type="AlphaFoldDB" id="A0A8S9X6G6"/>
<dbReference type="EMBL" id="WIXP02000010">
    <property type="protein sequence ID" value="KAF6204094.1"/>
    <property type="molecule type" value="Genomic_DNA"/>
</dbReference>
<evidence type="ECO:0000313" key="1">
    <source>
        <dbReference type="EMBL" id="KAF6204094.1"/>
    </source>
</evidence>
<dbReference type="Proteomes" id="UP000466442">
    <property type="component" value="Unassembled WGS sequence"/>
</dbReference>